<protein>
    <submittedName>
        <fullName evidence="1">Uncharacterized protein</fullName>
    </submittedName>
</protein>
<reference evidence="1 2" key="1">
    <citation type="journal article" date="2014" name="PLoS Genet.">
        <title>Phylogenetically driven sequencing of extremely halophilic archaea reveals strategies for static and dynamic osmo-response.</title>
        <authorList>
            <person name="Becker E.A."/>
            <person name="Seitzer P.M."/>
            <person name="Tritt A."/>
            <person name="Larsen D."/>
            <person name="Krusor M."/>
            <person name="Yao A.I."/>
            <person name="Wu D."/>
            <person name="Madern D."/>
            <person name="Eisen J.A."/>
            <person name="Darling A.E."/>
            <person name="Facciotti M.T."/>
        </authorList>
    </citation>
    <scope>NUCLEOTIDE SEQUENCE [LARGE SCALE GENOMIC DNA]</scope>
    <source>
        <strain evidence="1 2">JCM 14663</strain>
    </source>
</reference>
<organism evidence="1 2">
    <name type="scientific">Natrinema gari JCM 14663</name>
    <dbReference type="NCBI Taxonomy" id="1230459"/>
    <lineage>
        <taxon>Archaea</taxon>
        <taxon>Methanobacteriati</taxon>
        <taxon>Methanobacteriota</taxon>
        <taxon>Stenosarchaea group</taxon>
        <taxon>Halobacteria</taxon>
        <taxon>Halobacteriales</taxon>
        <taxon>Natrialbaceae</taxon>
        <taxon>Natrinema</taxon>
    </lineage>
</organism>
<evidence type="ECO:0000313" key="2">
    <source>
        <dbReference type="Proteomes" id="UP000011592"/>
    </source>
</evidence>
<proteinExistence type="predicted"/>
<keyword evidence="2" id="KW-1185">Reference proteome</keyword>
<evidence type="ECO:0000313" key="1">
    <source>
        <dbReference type="EMBL" id="ELY77619.1"/>
    </source>
</evidence>
<dbReference type="Proteomes" id="UP000011592">
    <property type="component" value="Unassembled WGS sequence"/>
</dbReference>
<dbReference type="AlphaFoldDB" id="L9YU17"/>
<gene>
    <name evidence="1" type="ORF">C486_15984</name>
</gene>
<comment type="caution">
    <text evidence="1">The sequence shown here is derived from an EMBL/GenBank/DDBJ whole genome shotgun (WGS) entry which is preliminary data.</text>
</comment>
<dbReference type="EMBL" id="AOIJ01000061">
    <property type="protein sequence ID" value="ELY77619.1"/>
    <property type="molecule type" value="Genomic_DNA"/>
</dbReference>
<accession>L9YU17</accession>
<sequence length="89" mass="9879">MSSTSPTRLITDIDLAKAGVVLGRSDSAVIVTPGGSDSRLETLVGEGGKTIDRRRTQAVLVQWVHYYNRRRLRQVLDGKTPIKEMQNNQ</sequence>
<name>L9YU17_9EURY</name>